<gene>
    <name evidence="2" type="ORF">K0M31_016915</name>
</gene>
<dbReference type="AlphaFoldDB" id="A0AA40FDP6"/>
<dbReference type="Proteomes" id="UP001177670">
    <property type="component" value="Unassembled WGS sequence"/>
</dbReference>
<protein>
    <submittedName>
        <fullName evidence="2">Uncharacterized protein</fullName>
    </submittedName>
</protein>
<feature type="compositionally biased region" description="Basic and acidic residues" evidence="1">
    <location>
        <begin position="1"/>
        <end position="36"/>
    </location>
</feature>
<sequence>MGSMKGEREASEMNNRERQNEREKKSGQSTDREKGRVVTKTGEIVEGDGKSKVFDE</sequence>
<proteinExistence type="predicted"/>
<evidence type="ECO:0000313" key="2">
    <source>
        <dbReference type="EMBL" id="KAK1117108.1"/>
    </source>
</evidence>
<keyword evidence="3" id="KW-1185">Reference proteome</keyword>
<dbReference type="EMBL" id="JAHYIQ010000055">
    <property type="protein sequence ID" value="KAK1117108.1"/>
    <property type="molecule type" value="Genomic_DNA"/>
</dbReference>
<comment type="caution">
    <text evidence="2">The sequence shown here is derived from an EMBL/GenBank/DDBJ whole genome shotgun (WGS) entry which is preliminary data.</text>
</comment>
<evidence type="ECO:0000256" key="1">
    <source>
        <dbReference type="SAM" id="MobiDB-lite"/>
    </source>
</evidence>
<accession>A0AA40FDP6</accession>
<feature type="compositionally biased region" description="Basic and acidic residues" evidence="1">
    <location>
        <begin position="47"/>
        <end position="56"/>
    </location>
</feature>
<feature type="region of interest" description="Disordered" evidence="1">
    <location>
        <begin position="1"/>
        <end position="56"/>
    </location>
</feature>
<organism evidence="2 3">
    <name type="scientific">Melipona bicolor</name>
    <dbReference type="NCBI Taxonomy" id="60889"/>
    <lineage>
        <taxon>Eukaryota</taxon>
        <taxon>Metazoa</taxon>
        <taxon>Ecdysozoa</taxon>
        <taxon>Arthropoda</taxon>
        <taxon>Hexapoda</taxon>
        <taxon>Insecta</taxon>
        <taxon>Pterygota</taxon>
        <taxon>Neoptera</taxon>
        <taxon>Endopterygota</taxon>
        <taxon>Hymenoptera</taxon>
        <taxon>Apocrita</taxon>
        <taxon>Aculeata</taxon>
        <taxon>Apoidea</taxon>
        <taxon>Anthophila</taxon>
        <taxon>Apidae</taxon>
        <taxon>Melipona</taxon>
    </lineage>
</organism>
<name>A0AA40FDP6_9HYME</name>
<reference evidence="2" key="1">
    <citation type="submission" date="2021-10" db="EMBL/GenBank/DDBJ databases">
        <title>Melipona bicolor Genome sequencing and assembly.</title>
        <authorList>
            <person name="Araujo N.S."/>
            <person name="Arias M.C."/>
        </authorList>
    </citation>
    <scope>NUCLEOTIDE SEQUENCE</scope>
    <source>
        <strain evidence="2">USP_2M_L1-L4_2017</strain>
        <tissue evidence="2">Whole body</tissue>
    </source>
</reference>
<evidence type="ECO:0000313" key="3">
    <source>
        <dbReference type="Proteomes" id="UP001177670"/>
    </source>
</evidence>